<proteinExistence type="predicted"/>
<keyword evidence="3" id="KW-1185">Reference proteome</keyword>
<reference evidence="2" key="3">
    <citation type="submission" date="2016-03" db="UniProtKB">
        <authorList>
            <consortium name="EnsemblProtists"/>
        </authorList>
    </citation>
    <scope>IDENTIFICATION</scope>
</reference>
<organism evidence="2 3">
    <name type="scientific">Guillardia theta (strain CCMP2712)</name>
    <name type="common">Cryptophyte</name>
    <dbReference type="NCBI Taxonomy" id="905079"/>
    <lineage>
        <taxon>Eukaryota</taxon>
        <taxon>Cryptophyceae</taxon>
        <taxon>Pyrenomonadales</taxon>
        <taxon>Geminigeraceae</taxon>
        <taxon>Guillardia</taxon>
    </lineage>
</organism>
<feature type="chain" id="PRO_5002169931" evidence="1">
    <location>
        <begin position="21"/>
        <end position="237"/>
    </location>
</feature>
<name>A0A0C3U941_GUITC</name>
<dbReference type="OMA" id="CARIVQD"/>
<reference evidence="3" key="2">
    <citation type="submission" date="2012-11" db="EMBL/GenBank/DDBJ databases">
        <authorList>
            <person name="Kuo A."/>
            <person name="Curtis B.A."/>
            <person name="Tanifuji G."/>
            <person name="Burki F."/>
            <person name="Gruber A."/>
            <person name="Irimia M."/>
            <person name="Maruyama S."/>
            <person name="Arias M.C."/>
            <person name="Ball S.G."/>
            <person name="Gile G.H."/>
            <person name="Hirakawa Y."/>
            <person name="Hopkins J.F."/>
            <person name="Rensing S.A."/>
            <person name="Schmutz J."/>
            <person name="Symeonidi A."/>
            <person name="Elias M."/>
            <person name="Eveleigh R.J."/>
            <person name="Herman E.K."/>
            <person name="Klute M.J."/>
            <person name="Nakayama T."/>
            <person name="Obornik M."/>
            <person name="Reyes-Prieto A."/>
            <person name="Armbrust E.V."/>
            <person name="Aves S.J."/>
            <person name="Beiko R.G."/>
            <person name="Coutinho P."/>
            <person name="Dacks J.B."/>
            <person name="Durnford D.G."/>
            <person name="Fast N.M."/>
            <person name="Green B.R."/>
            <person name="Grisdale C."/>
            <person name="Hempe F."/>
            <person name="Henrissat B."/>
            <person name="Hoppner M.P."/>
            <person name="Ishida K.-I."/>
            <person name="Kim E."/>
            <person name="Koreny L."/>
            <person name="Kroth P.G."/>
            <person name="Liu Y."/>
            <person name="Malik S.-B."/>
            <person name="Maier U.G."/>
            <person name="McRose D."/>
            <person name="Mock T."/>
            <person name="Neilson J.A."/>
            <person name="Onodera N.T."/>
            <person name="Poole A.M."/>
            <person name="Pritham E.J."/>
            <person name="Richards T.A."/>
            <person name="Rocap G."/>
            <person name="Roy S.W."/>
            <person name="Sarai C."/>
            <person name="Schaack S."/>
            <person name="Shirato S."/>
            <person name="Slamovits C.H."/>
            <person name="Spencer D.F."/>
            <person name="Suzuki S."/>
            <person name="Worden A.Z."/>
            <person name="Zauner S."/>
            <person name="Barry K."/>
            <person name="Bell C."/>
            <person name="Bharti A.K."/>
            <person name="Crow J.A."/>
            <person name="Grimwood J."/>
            <person name="Kramer R."/>
            <person name="Lindquist E."/>
            <person name="Lucas S."/>
            <person name="Salamov A."/>
            <person name="McFadden G.I."/>
            <person name="Lane C.E."/>
            <person name="Keeling P.J."/>
            <person name="Gray M.W."/>
            <person name="Grigoriev I.V."/>
            <person name="Archibald J.M."/>
        </authorList>
    </citation>
    <scope>NUCLEOTIDE SEQUENCE</scope>
    <source>
        <strain evidence="3">CCMP2712</strain>
    </source>
</reference>
<evidence type="ECO:0000256" key="1">
    <source>
        <dbReference type="SAM" id="SignalP"/>
    </source>
</evidence>
<accession>A0A0C3U941</accession>
<dbReference type="Proteomes" id="UP000011087">
    <property type="component" value="Unassembled WGS sequence"/>
</dbReference>
<dbReference type="AlphaFoldDB" id="A0A0C3U941"/>
<protein>
    <submittedName>
        <fullName evidence="2">Uncharacterized protein</fullName>
    </submittedName>
</protein>
<evidence type="ECO:0000313" key="2">
    <source>
        <dbReference type="EnsemblProtists" id="EKX52679"/>
    </source>
</evidence>
<reference evidence="3" key="1">
    <citation type="journal article" date="2012" name="Nature">
        <title>Algal genomes reveal evolutionary mosaicism and the fate of nucleomorphs.</title>
        <authorList>
            <consortium name="DOE Joint Genome Institute"/>
            <person name="Curtis B.A."/>
            <person name="Tanifuji G."/>
            <person name="Burki F."/>
            <person name="Gruber A."/>
            <person name="Irimia M."/>
            <person name="Maruyama S."/>
            <person name="Arias M.C."/>
            <person name="Ball S.G."/>
            <person name="Gile G.H."/>
            <person name="Hirakawa Y."/>
            <person name="Hopkins J.F."/>
            <person name="Kuo A."/>
            <person name="Rensing S.A."/>
            <person name="Schmutz J."/>
            <person name="Symeonidi A."/>
            <person name="Elias M."/>
            <person name="Eveleigh R.J."/>
            <person name="Herman E.K."/>
            <person name="Klute M.J."/>
            <person name="Nakayama T."/>
            <person name="Obornik M."/>
            <person name="Reyes-Prieto A."/>
            <person name="Armbrust E.V."/>
            <person name="Aves S.J."/>
            <person name="Beiko R.G."/>
            <person name="Coutinho P."/>
            <person name="Dacks J.B."/>
            <person name="Durnford D.G."/>
            <person name="Fast N.M."/>
            <person name="Green B.R."/>
            <person name="Grisdale C.J."/>
            <person name="Hempel F."/>
            <person name="Henrissat B."/>
            <person name="Hoppner M.P."/>
            <person name="Ishida K."/>
            <person name="Kim E."/>
            <person name="Koreny L."/>
            <person name="Kroth P.G."/>
            <person name="Liu Y."/>
            <person name="Malik S.B."/>
            <person name="Maier U.G."/>
            <person name="McRose D."/>
            <person name="Mock T."/>
            <person name="Neilson J.A."/>
            <person name="Onodera N.T."/>
            <person name="Poole A.M."/>
            <person name="Pritham E.J."/>
            <person name="Richards T.A."/>
            <person name="Rocap G."/>
            <person name="Roy S.W."/>
            <person name="Sarai C."/>
            <person name="Schaack S."/>
            <person name="Shirato S."/>
            <person name="Slamovits C.H."/>
            <person name="Spencer D.F."/>
            <person name="Suzuki S."/>
            <person name="Worden A.Z."/>
            <person name="Zauner S."/>
            <person name="Barry K."/>
            <person name="Bell C."/>
            <person name="Bharti A.K."/>
            <person name="Crow J.A."/>
            <person name="Grimwood J."/>
            <person name="Kramer R."/>
            <person name="Lindquist E."/>
            <person name="Lucas S."/>
            <person name="Salamov A."/>
            <person name="McFadden G.I."/>
            <person name="Lane C.E."/>
            <person name="Keeling P.J."/>
            <person name="Gray M.W."/>
            <person name="Grigoriev I.V."/>
            <person name="Archibald J.M."/>
        </authorList>
    </citation>
    <scope>NUCLEOTIDE SEQUENCE</scope>
    <source>
        <strain evidence="3">CCMP2712</strain>
    </source>
</reference>
<keyword evidence="1" id="KW-0732">Signal</keyword>
<evidence type="ECO:0000313" key="3">
    <source>
        <dbReference type="Proteomes" id="UP000011087"/>
    </source>
</evidence>
<dbReference type="EnsemblProtists" id="EKX52679">
    <property type="protein sequence ID" value="EKX52679"/>
    <property type="gene ID" value="GUITHDRAFT_150627"/>
</dbReference>
<sequence length="237" mass="27308">MWPSCPLTSPVCLVVAVVFATQHGGGSVLADSKNQFVEQLRKQLHDSMRRERDQELEHVRSERNTKISTLRKQSEKISSAARKLANRQLDQYNEIFSRGSTEEDPTRNFLRGNRRRMDVGREHETPKQLAQHVEKQLENDAEAVSRILAARGKGSRILELKSILEQSLKRVWEAKRKLEEKHAREMKGSGVAHNTQLSSSSAVHEVPLVRTQSECARIVQDNRVRVWRFFYHKGLHL</sequence>
<feature type="signal peptide" evidence="1">
    <location>
        <begin position="1"/>
        <end position="20"/>
    </location>
</feature>